<accession>A0A6C0D143</accession>
<keyword evidence="1" id="KW-1133">Transmembrane helix</keyword>
<feature type="transmembrane region" description="Helical" evidence="1">
    <location>
        <begin position="71"/>
        <end position="94"/>
    </location>
</feature>
<evidence type="ECO:0000313" key="2">
    <source>
        <dbReference type="EMBL" id="QHT10281.1"/>
    </source>
</evidence>
<keyword evidence="1" id="KW-0472">Membrane</keyword>
<evidence type="ECO:0000256" key="1">
    <source>
        <dbReference type="SAM" id="Phobius"/>
    </source>
</evidence>
<reference evidence="2" key="1">
    <citation type="journal article" date="2020" name="Nature">
        <title>Giant virus diversity and host interactions through global metagenomics.</title>
        <authorList>
            <person name="Schulz F."/>
            <person name="Roux S."/>
            <person name="Paez-Espino D."/>
            <person name="Jungbluth S."/>
            <person name="Walsh D.A."/>
            <person name="Denef V.J."/>
            <person name="McMahon K.D."/>
            <person name="Konstantinidis K.T."/>
            <person name="Eloe-Fadrosh E.A."/>
            <person name="Kyrpides N.C."/>
            <person name="Woyke T."/>
        </authorList>
    </citation>
    <scope>NUCLEOTIDE SEQUENCE</scope>
    <source>
        <strain evidence="2">GVMAG-M-3300023174-107</strain>
    </source>
</reference>
<keyword evidence="1" id="KW-0812">Transmembrane</keyword>
<name>A0A6C0D143_9ZZZZ</name>
<dbReference type="AlphaFoldDB" id="A0A6C0D143"/>
<dbReference type="EMBL" id="MN739520">
    <property type="protein sequence ID" value="QHT10281.1"/>
    <property type="molecule type" value="Genomic_DNA"/>
</dbReference>
<proteinExistence type="predicted"/>
<protein>
    <submittedName>
        <fullName evidence="2">Uncharacterized protein</fullName>
    </submittedName>
</protein>
<feature type="transmembrane region" description="Helical" evidence="1">
    <location>
        <begin position="21"/>
        <end position="51"/>
    </location>
</feature>
<sequence>MNIIFYLCIMAKKKMTPSTNSLIFGGILTGFAAVALVGLVCVVLFGLGYYLIVKYNKPGTKLFKDIQPMQYVGIVLCILGLLPFIQYFFMGFLFSAGESVFSNMFE</sequence>
<organism evidence="2">
    <name type="scientific">viral metagenome</name>
    <dbReference type="NCBI Taxonomy" id="1070528"/>
    <lineage>
        <taxon>unclassified sequences</taxon>
        <taxon>metagenomes</taxon>
        <taxon>organismal metagenomes</taxon>
    </lineage>
</organism>